<dbReference type="GO" id="GO:0006556">
    <property type="term" value="P:S-adenosylmethionine biosynthetic process"/>
    <property type="evidence" value="ECO:0007669"/>
    <property type="project" value="TreeGrafter"/>
</dbReference>
<dbReference type="PANTHER" id="PTHR10491">
    <property type="entry name" value="DTDP-4-DEHYDRORHAMNOSE REDUCTASE"/>
    <property type="match status" value="1"/>
</dbReference>
<dbReference type="GO" id="GO:0048269">
    <property type="term" value="C:methionine adenosyltransferase complex"/>
    <property type="evidence" value="ECO:0007669"/>
    <property type="project" value="TreeGrafter"/>
</dbReference>
<dbReference type="PANTHER" id="PTHR10491:SF4">
    <property type="entry name" value="METHIONINE ADENOSYLTRANSFERASE 2 SUBUNIT BETA"/>
    <property type="match status" value="1"/>
</dbReference>
<dbReference type="Proteomes" id="UP001337655">
    <property type="component" value="Unassembled WGS sequence"/>
</dbReference>
<comment type="caution">
    <text evidence="2">The sequence shown here is derived from an EMBL/GenBank/DDBJ whole genome shotgun (WGS) entry which is preliminary data.</text>
</comment>
<evidence type="ECO:0000313" key="3">
    <source>
        <dbReference type="Proteomes" id="UP001337655"/>
    </source>
</evidence>
<dbReference type="GO" id="GO:0048270">
    <property type="term" value="F:methionine adenosyltransferase regulator activity"/>
    <property type="evidence" value="ECO:0007669"/>
    <property type="project" value="TreeGrafter"/>
</dbReference>
<proteinExistence type="predicted"/>
<dbReference type="GeneID" id="89925125"/>
<dbReference type="Gene3D" id="3.40.50.720">
    <property type="entry name" value="NAD(P)-binding Rossmann-like Domain"/>
    <property type="match status" value="1"/>
</dbReference>
<feature type="domain" description="RmlD-like substrate binding" evidence="1">
    <location>
        <begin position="7"/>
        <end position="177"/>
    </location>
</feature>
<dbReference type="InterPro" id="IPR005913">
    <property type="entry name" value="dTDP_dehydrorham_reduct"/>
</dbReference>
<dbReference type="InterPro" id="IPR029903">
    <property type="entry name" value="RmlD-like-bd"/>
</dbReference>
<dbReference type="SUPFAM" id="SSF51735">
    <property type="entry name" value="NAD(P)-binding Rossmann-fold domains"/>
    <property type="match status" value="1"/>
</dbReference>
<evidence type="ECO:0000313" key="2">
    <source>
        <dbReference type="EMBL" id="KAK5172141.1"/>
    </source>
</evidence>
<accession>A0AAV9PI02</accession>
<protein>
    <recommendedName>
        <fullName evidence="1">RmlD-like substrate binding domain-containing protein</fullName>
    </recommendedName>
</protein>
<sequence length="308" mass="33947">MANPETFLIWGAGGWIADLLTAHLRAHSRTVHATSVRLQNIHQVGAVLDEIKPTCVINCAGKTGRPNVDWCEDHKLETIESNVIGALVLAGECAKRGVHLSVLATGCIYSSEYSPDRNTLLSAPFTESDPPNFSGSFYSLTKAHTEALLLHYPSTLILRLRMPVSDDLHARSFVTKIKSYAHVVNVLNSHSILHDLLPLIPLLAEHRETGVLNFTNPGAISHNEVLELYRDIVEPGFTWQNFSLEEQAKVIKADRSNCGLDAGRLIGLVEKYRKEGSQVEVPEIREAYRGCFGRMKEEMQSKAGAGVA</sequence>
<evidence type="ECO:0000259" key="1">
    <source>
        <dbReference type="Pfam" id="PF04321"/>
    </source>
</evidence>
<gene>
    <name evidence="2" type="ORF">LTR77_003779</name>
</gene>
<dbReference type="RefSeq" id="XP_064660985.1">
    <property type="nucleotide sequence ID" value="XM_064801034.1"/>
</dbReference>
<dbReference type="InterPro" id="IPR036291">
    <property type="entry name" value="NAD(P)-bd_dom_sf"/>
</dbReference>
<keyword evidence="3" id="KW-1185">Reference proteome</keyword>
<dbReference type="Pfam" id="PF04321">
    <property type="entry name" value="RmlD_sub_bind"/>
    <property type="match status" value="1"/>
</dbReference>
<reference evidence="2 3" key="1">
    <citation type="submission" date="2023-08" db="EMBL/GenBank/DDBJ databases">
        <title>Black Yeasts Isolated from many extreme environments.</title>
        <authorList>
            <person name="Coleine C."/>
            <person name="Stajich J.E."/>
            <person name="Selbmann L."/>
        </authorList>
    </citation>
    <scope>NUCLEOTIDE SEQUENCE [LARGE SCALE GENOMIC DNA]</scope>
    <source>
        <strain evidence="2 3">CCFEE 5935</strain>
    </source>
</reference>
<name>A0AAV9PI02_9PEZI</name>
<dbReference type="EMBL" id="JAVRRT010000005">
    <property type="protein sequence ID" value="KAK5172141.1"/>
    <property type="molecule type" value="Genomic_DNA"/>
</dbReference>
<organism evidence="2 3">
    <name type="scientific">Saxophila tyrrhenica</name>
    <dbReference type="NCBI Taxonomy" id="1690608"/>
    <lineage>
        <taxon>Eukaryota</taxon>
        <taxon>Fungi</taxon>
        <taxon>Dikarya</taxon>
        <taxon>Ascomycota</taxon>
        <taxon>Pezizomycotina</taxon>
        <taxon>Dothideomycetes</taxon>
        <taxon>Dothideomycetidae</taxon>
        <taxon>Mycosphaerellales</taxon>
        <taxon>Extremaceae</taxon>
        <taxon>Saxophila</taxon>
    </lineage>
</organism>
<dbReference type="AlphaFoldDB" id="A0AAV9PI02"/>